<evidence type="ECO:0000256" key="5">
    <source>
        <dbReference type="ARBA" id="ARBA00023180"/>
    </source>
</evidence>
<keyword evidence="4" id="KW-1015">Disulfide bond</keyword>
<name>A0ABM5ES67_9SAUR</name>
<evidence type="ECO:0000256" key="1">
    <source>
        <dbReference type="ARBA" id="ARBA00004479"/>
    </source>
</evidence>
<dbReference type="Pfam" id="PF07679">
    <property type="entry name" value="I-set"/>
    <property type="match status" value="1"/>
</dbReference>
<feature type="region of interest" description="Disordered" evidence="7">
    <location>
        <begin position="1045"/>
        <end position="1084"/>
    </location>
</feature>
<evidence type="ECO:0000256" key="3">
    <source>
        <dbReference type="ARBA" id="ARBA00023136"/>
    </source>
</evidence>
<evidence type="ECO:0000256" key="7">
    <source>
        <dbReference type="SAM" id="MobiDB-lite"/>
    </source>
</evidence>
<evidence type="ECO:0000256" key="2">
    <source>
        <dbReference type="ARBA" id="ARBA00022737"/>
    </source>
</evidence>
<dbReference type="SMART" id="SM00408">
    <property type="entry name" value="IGc2"/>
    <property type="match status" value="6"/>
</dbReference>
<feature type="compositionally biased region" description="Low complexity" evidence="7">
    <location>
        <begin position="1157"/>
        <end position="1170"/>
    </location>
</feature>
<dbReference type="InterPro" id="IPR013162">
    <property type="entry name" value="CD80_C2-set"/>
</dbReference>
<feature type="chain" id="PRO_5046141260" evidence="9">
    <location>
        <begin position="24"/>
        <end position="1279"/>
    </location>
</feature>
<feature type="domain" description="Ig-like" evidence="10">
    <location>
        <begin position="26"/>
        <end position="126"/>
    </location>
</feature>
<gene>
    <name evidence="13" type="primary">NPHS1</name>
</gene>
<keyword evidence="8" id="KW-0812">Transmembrane</keyword>
<dbReference type="Pfam" id="PF00041">
    <property type="entry name" value="fn3"/>
    <property type="match status" value="1"/>
</dbReference>
<dbReference type="InterPro" id="IPR003598">
    <property type="entry name" value="Ig_sub2"/>
</dbReference>
<dbReference type="PROSITE" id="PS50853">
    <property type="entry name" value="FN3"/>
    <property type="match status" value="1"/>
</dbReference>
<dbReference type="InterPro" id="IPR036116">
    <property type="entry name" value="FN3_sf"/>
</dbReference>
<feature type="domain" description="Ig-like" evidence="10">
    <location>
        <begin position="335"/>
        <end position="428"/>
    </location>
</feature>
<feature type="domain" description="Fibronectin type-III" evidence="11">
    <location>
        <begin position="966"/>
        <end position="1061"/>
    </location>
</feature>
<evidence type="ECO:0000313" key="13">
    <source>
        <dbReference type="RefSeq" id="XP_072836000.1"/>
    </source>
</evidence>
<dbReference type="SMART" id="SM00409">
    <property type="entry name" value="IG"/>
    <property type="match status" value="9"/>
</dbReference>
<dbReference type="GeneID" id="110070504"/>
<comment type="subcellular location">
    <subcellularLocation>
        <location evidence="1">Membrane</location>
        <topology evidence="1">Single-pass type I membrane protein</topology>
    </subcellularLocation>
</comment>
<evidence type="ECO:0000256" key="4">
    <source>
        <dbReference type="ARBA" id="ARBA00023157"/>
    </source>
</evidence>
<keyword evidence="2" id="KW-0677">Repeat</keyword>
<dbReference type="InterPro" id="IPR051275">
    <property type="entry name" value="Cell_adhesion_signaling"/>
</dbReference>
<proteinExistence type="predicted"/>
<keyword evidence="9" id="KW-0732">Signal</keyword>
<feature type="domain" description="Ig-like" evidence="10">
    <location>
        <begin position="763"/>
        <end position="856"/>
    </location>
</feature>
<keyword evidence="5" id="KW-0325">Glycoprotein</keyword>
<dbReference type="PANTHER" id="PTHR11640:SF136">
    <property type="entry name" value="NEPHRIN"/>
    <property type="match status" value="1"/>
</dbReference>
<accession>A0ABM5ES67</accession>
<evidence type="ECO:0000259" key="11">
    <source>
        <dbReference type="PROSITE" id="PS50853"/>
    </source>
</evidence>
<keyword evidence="3 8" id="KW-0472">Membrane</keyword>
<dbReference type="SUPFAM" id="SSF48726">
    <property type="entry name" value="Immunoglobulin"/>
    <property type="match status" value="9"/>
</dbReference>
<feature type="compositionally biased region" description="Pro residues" evidence="7">
    <location>
        <begin position="1073"/>
        <end position="1084"/>
    </location>
</feature>
<dbReference type="CDD" id="cd00063">
    <property type="entry name" value="FN3"/>
    <property type="match status" value="1"/>
</dbReference>
<feature type="region of interest" description="Disordered" evidence="7">
    <location>
        <begin position="1148"/>
        <end position="1202"/>
    </location>
</feature>
<evidence type="ECO:0000259" key="10">
    <source>
        <dbReference type="PROSITE" id="PS50835"/>
    </source>
</evidence>
<dbReference type="Proteomes" id="UP001652642">
    <property type="component" value="Chromosome 9"/>
</dbReference>
<keyword evidence="6" id="KW-0393">Immunoglobulin domain</keyword>
<feature type="domain" description="Ig-like" evidence="10">
    <location>
        <begin position="861"/>
        <end position="959"/>
    </location>
</feature>
<dbReference type="Pfam" id="PF08205">
    <property type="entry name" value="C2-set_2"/>
    <property type="match status" value="4"/>
</dbReference>
<dbReference type="Pfam" id="PF13927">
    <property type="entry name" value="Ig_3"/>
    <property type="match status" value="2"/>
</dbReference>
<dbReference type="RefSeq" id="XP_072836000.1">
    <property type="nucleotide sequence ID" value="XM_072979899.1"/>
</dbReference>
<feature type="domain" description="Ig-like" evidence="10">
    <location>
        <begin position="239"/>
        <end position="328"/>
    </location>
</feature>
<evidence type="ECO:0000313" key="12">
    <source>
        <dbReference type="Proteomes" id="UP001652642"/>
    </source>
</evidence>
<keyword evidence="12" id="KW-1185">Reference proteome</keyword>
<evidence type="ECO:0000256" key="9">
    <source>
        <dbReference type="SAM" id="SignalP"/>
    </source>
</evidence>
<dbReference type="InterPro" id="IPR003961">
    <property type="entry name" value="FN3_dom"/>
</dbReference>
<feature type="signal peptide" evidence="9">
    <location>
        <begin position="1"/>
        <end position="23"/>
    </location>
</feature>
<feature type="domain" description="Ig-like" evidence="10">
    <location>
        <begin position="134"/>
        <end position="218"/>
    </location>
</feature>
<keyword evidence="8" id="KW-1133">Transmembrane helix</keyword>
<dbReference type="InterPro" id="IPR007110">
    <property type="entry name" value="Ig-like_dom"/>
</dbReference>
<organism evidence="12 13">
    <name type="scientific">Pogona vitticeps</name>
    <name type="common">central bearded dragon</name>
    <dbReference type="NCBI Taxonomy" id="103695"/>
    <lineage>
        <taxon>Eukaryota</taxon>
        <taxon>Metazoa</taxon>
        <taxon>Chordata</taxon>
        <taxon>Craniata</taxon>
        <taxon>Vertebrata</taxon>
        <taxon>Euteleostomi</taxon>
        <taxon>Lepidosauria</taxon>
        <taxon>Squamata</taxon>
        <taxon>Bifurcata</taxon>
        <taxon>Unidentata</taxon>
        <taxon>Episquamata</taxon>
        <taxon>Toxicofera</taxon>
        <taxon>Iguania</taxon>
        <taxon>Acrodonta</taxon>
        <taxon>Agamidae</taxon>
        <taxon>Amphibolurinae</taxon>
        <taxon>Pogona</taxon>
    </lineage>
</organism>
<reference evidence="13" key="1">
    <citation type="submission" date="2025-08" db="UniProtKB">
        <authorList>
            <consortium name="RefSeq"/>
        </authorList>
    </citation>
    <scope>IDENTIFICATION</scope>
</reference>
<dbReference type="PANTHER" id="PTHR11640">
    <property type="entry name" value="NEPHRIN"/>
    <property type="match status" value="1"/>
</dbReference>
<protein>
    <submittedName>
        <fullName evidence="13">Nephrin isoform X1</fullName>
    </submittedName>
</protein>
<sequence>MVPWGLDAVFICFFLDLTKEGHAGNPQQAFRVEPENTTVHEGETALFTCEVDHLSGLVQWVKDGLLLGPDEKIPRFPRYSMVGDLSKGQYHLQIIRSQLEDDATYECQVGPSETSAGLISRSVQLTVLIPPKRPLIRKYEANSTVTWVAGMEYTVHCEVTGARPPAELTFYAGDNELRDVTSQIQPSSTDKLFDTEATLRITAKSTDNRQQLTCRASNVVALIPVVVGFTMNVQFPPQPPIIEGYSGPMVKAKDNLKLTCVSLSGNPLATLQWLKNGEVISTNWETDDANQLSRSSLKLSLTAEDNMATVSCQALNQVTSHPLQASINLHVVFPPEQVKIIGSTSTQENKEISVSCSTSPSNPPVFLRWWLGWRELNATEVASSEAAHGGMITVSNLTYVASREDNGLSLICEAFNEAIMYTKSATVTLRVTYPPQKIWIDVPPPETCFRAGTKVKLACFASGGNPPPRLEWYKVTCPHMVGTPETCTQHQKQPPGQSGLLKPCPGKQDTKIVRDGTTSGASGNIVSKELILTTTASDNMATYRCNATSHSRTPALTAYTFLHVQFSPLQATITVTDKVVKRGQSMTLTCKSGSSNPPARLLWFKDGKKLNATDLGQNKAEYGGFSTSGKVTLVASSADHGKRVECHTYSAALSEGVNTFYQLTVLFPPEFSSEQPHVVQTVEHGSVLLPLLVSASPSEITYRWTFLGELLLAEGSPRYHLRDGGSLEIWNVTRADAGKYTIHCENVEGQNETTIWLDVHYSPSIRSIGDPTYVDLGGTAEIVCQADANPTLSSMFQWRWLGDVEHSLEELGIELVSEGQMSRLRVRTALRAHAGLYECQVDNGISPVARSSARLIVRYSPEIIKGPGQRKVAATGDGKSQASLQCSAQGVPSVTFSWAKNGVSLDLNSPRYTVVTDHEGSLHISTLTIANVSAVHDYAIFTCTATNELGTDTLDIQLQSTSRPDPPTGLKVAAVADSRLALEWTPGFDGGLPQSFRVRYHWPDIPSFLYADVFPPQSSTFTLTGLQPETTYNVSVSARNALGESDFADGGAGLSVTTAEREEKPGDREPEIPSTPEPESPTMPLPFVGLLGTLGGLLVVSNLFLLGCWLCRPRTRALKGEGSHGPVKERVRFGNNYSMSKWLKLGRQPAQLEEPSSEGSSIKTSTTSGSVAPTLVGHHADSEADASIADPQNPPHWFGPPQLHEYEEVRAPRRYEELGPLYEMWYPKREPWIHEYANIYEESRRLPSLQAETRQIYDPVADYLPLERELPFEEQGELV</sequence>
<feature type="compositionally biased region" description="Basic and acidic residues" evidence="7">
    <location>
        <begin position="1059"/>
        <end position="1071"/>
    </location>
</feature>
<feature type="domain" description="Ig-like" evidence="10">
    <location>
        <begin position="568"/>
        <end position="664"/>
    </location>
</feature>
<dbReference type="InterPro" id="IPR003599">
    <property type="entry name" value="Ig_sub"/>
</dbReference>
<evidence type="ECO:0000256" key="8">
    <source>
        <dbReference type="SAM" id="Phobius"/>
    </source>
</evidence>
<feature type="transmembrane region" description="Helical" evidence="8">
    <location>
        <begin position="1087"/>
        <end position="1111"/>
    </location>
</feature>
<dbReference type="InterPro" id="IPR013098">
    <property type="entry name" value="Ig_I-set"/>
</dbReference>
<dbReference type="InterPro" id="IPR036179">
    <property type="entry name" value="Ig-like_dom_sf"/>
</dbReference>
<dbReference type="SUPFAM" id="SSF49265">
    <property type="entry name" value="Fibronectin type III"/>
    <property type="match status" value="1"/>
</dbReference>
<feature type="domain" description="Ig-like" evidence="10">
    <location>
        <begin position="435"/>
        <end position="557"/>
    </location>
</feature>
<dbReference type="Gene3D" id="2.60.40.10">
    <property type="entry name" value="Immunoglobulins"/>
    <property type="match status" value="10"/>
</dbReference>
<dbReference type="PROSITE" id="PS50835">
    <property type="entry name" value="IG_LIKE"/>
    <property type="match status" value="8"/>
</dbReference>
<dbReference type="InterPro" id="IPR013783">
    <property type="entry name" value="Ig-like_fold"/>
</dbReference>
<dbReference type="SMART" id="SM00060">
    <property type="entry name" value="FN3"/>
    <property type="match status" value="1"/>
</dbReference>
<evidence type="ECO:0000256" key="6">
    <source>
        <dbReference type="ARBA" id="ARBA00023319"/>
    </source>
</evidence>